<sequence>MADNLHEKLKALRNERNWSKTEVAKRLGVKALSTYANWEYGDRTPNPKMIKEIATLYDVSINYLYGLPEDTNSGNDERDFLNAISDPELKRWYLELPKSKEEDLLKLRKMWEIIQNEDK</sequence>
<dbReference type="Gene3D" id="1.10.260.40">
    <property type="entry name" value="lambda repressor-like DNA-binding domains"/>
    <property type="match status" value="1"/>
</dbReference>
<dbReference type="SMART" id="SM00530">
    <property type="entry name" value="HTH_XRE"/>
    <property type="match status" value="1"/>
</dbReference>
<evidence type="ECO:0000313" key="4">
    <source>
        <dbReference type="Proteomes" id="UP001596109"/>
    </source>
</evidence>
<comment type="caution">
    <text evidence="3">The sequence shown here is derived from an EMBL/GenBank/DDBJ whole genome shotgun (WGS) entry which is preliminary data.</text>
</comment>
<dbReference type="Proteomes" id="UP001596109">
    <property type="component" value="Unassembled WGS sequence"/>
</dbReference>
<reference evidence="4" key="1">
    <citation type="journal article" date="2019" name="Int. J. Syst. Evol. Microbiol.">
        <title>The Global Catalogue of Microorganisms (GCM) 10K type strain sequencing project: providing services to taxonomists for standard genome sequencing and annotation.</title>
        <authorList>
            <consortium name="The Broad Institute Genomics Platform"/>
            <consortium name="The Broad Institute Genome Sequencing Center for Infectious Disease"/>
            <person name="Wu L."/>
            <person name="Ma J."/>
        </authorList>
    </citation>
    <scope>NUCLEOTIDE SEQUENCE [LARGE SCALE GENOMIC DNA]</scope>
    <source>
        <strain evidence="4">CGMCC 4.1434</strain>
    </source>
</reference>
<dbReference type="InterPro" id="IPR010982">
    <property type="entry name" value="Lambda_DNA-bd_dom_sf"/>
</dbReference>
<dbReference type="CDD" id="cd00093">
    <property type="entry name" value="HTH_XRE"/>
    <property type="match status" value="1"/>
</dbReference>
<name>A0ABW0TS74_9BACL</name>
<organism evidence="3 4">
    <name type="scientific">Sporosarcina soli</name>
    <dbReference type="NCBI Taxonomy" id="334736"/>
    <lineage>
        <taxon>Bacteria</taxon>
        <taxon>Bacillati</taxon>
        <taxon>Bacillota</taxon>
        <taxon>Bacilli</taxon>
        <taxon>Bacillales</taxon>
        <taxon>Caryophanaceae</taxon>
        <taxon>Sporosarcina</taxon>
    </lineage>
</organism>
<evidence type="ECO:0000313" key="3">
    <source>
        <dbReference type="EMBL" id="MFC5591713.1"/>
    </source>
</evidence>
<accession>A0ABW0TS74</accession>
<protein>
    <submittedName>
        <fullName evidence="3">Helix-turn-helix transcriptional regulator</fullName>
    </submittedName>
</protein>
<proteinExistence type="predicted"/>
<gene>
    <name evidence="3" type="ORF">ACFPRA_22765</name>
</gene>
<evidence type="ECO:0000259" key="2">
    <source>
        <dbReference type="PROSITE" id="PS50943"/>
    </source>
</evidence>
<dbReference type="EMBL" id="JBHSNO010000016">
    <property type="protein sequence ID" value="MFC5591713.1"/>
    <property type="molecule type" value="Genomic_DNA"/>
</dbReference>
<evidence type="ECO:0000256" key="1">
    <source>
        <dbReference type="ARBA" id="ARBA00023125"/>
    </source>
</evidence>
<dbReference type="PANTHER" id="PTHR46558">
    <property type="entry name" value="TRACRIPTIONAL REGULATORY PROTEIN-RELATED-RELATED"/>
    <property type="match status" value="1"/>
</dbReference>
<keyword evidence="1" id="KW-0238">DNA-binding</keyword>
<dbReference type="RefSeq" id="WP_381439849.1">
    <property type="nucleotide sequence ID" value="NZ_JBHSNO010000016.1"/>
</dbReference>
<feature type="domain" description="HTH cro/C1-type" evidence="2">
    <location>
        <begin position="9"/>
        <end position="64"/>
    </location>
</feature>
<dbReference type="SUPFAM" id="SSF47413">
    <property type="entry name" value="lambda repressor-like DNA-binding domains"/>
    <property type="match status" value="1"/>
</dbReference>
<keyword evidence="4" id="KW-1185">Reference proteome</keyword>
<dbReference type="PANTHER" id="PTHR46558:SF11">
    <property type="entry name" value="HTH-TYPE TRANSCRIPTIONAL REGULATOR XRE"/>
    <property type="match status" value="1"/>
</dbReference>
<dbReference type="InterPro" id="IPR001387">
    <property type="entry name" value="Cro/C1-type_HTH"/>
</dbReference>
<dbReference type="Pfam" id="PF01381">
    <property type="entry name" value="HTH_3"/>
    <property type="match status" value="1"/>
</dbReference>
<dbReference type="PROSITE" id="PS50943">
    <property type="entry name" value="HTH_CROC1"/>
    <property type="match status" value="1"/>
</dbReference>